<keyword evidence="2" id="KW-1185">Reference proteome</keyword>
<dbReference type="Proteomes" id="UP001178507">
    <property type="component" value="Unassembled WGS sequence"/>
</dbReference>
<comment type="caution">
    <text evidence="1">The sequence shown here is derived from an EMBL/GenBank/DDBJ whole genome shotgun (WGS) entry which is preliminary data.</text>
</comment>
<accession>A0AA36IQJ6</accession>
<evidence type="ECO:0000313" key="1">
    <source>
        <dbReference type="EMBL" id="CAJ1392152.1"/>
    </source>
</evidence>
<organism evidence="1 2">
    <name type="scientific">Effrenium voratum</name>
    <dbReference type="NCBI Taxonomy" id="2562239"/>
    <lineage>
        <taxon>Eukaryota</taxon>
        <taxon>Sar</taxon>
        <taxon>Alveolata</taxon>
        <taxon>Dinophyceae</taxon>
        <taxon>Suessiales</taxon>
        <taxon>Symbiodiniaceae</taxon>
        <taxon>Effrenium</taxon>
    </lineage>
</organism>
<dbReference type="AlphaFoldDB" id="A0AA36IQJ6"/>
<reference evidence="1" key="1">
    <citation type="submission" date="2023-08" db="EMBL/GenBank/DDBJ databases">
        <authorList>
            <person name="Chen Y."/>
            <person name="Shah S."/>
            <person name="Dougan E. K."/>
            <person name="Thang M."/>
            <person name="Chan C."/>
        </authorList>
    </citation>
    <scope>NUCLEOTIDE SEQUENCE</scope>
</reference>
<sequence>MRDHLLWRDVCVIDWDGILPAQKMYQGGKLEKMRTRGVVDWDWDASMCVSKAGSLASLRSAWS</sequence>
<protein>
    <submittedName>
        <fullName evidence="1">Uncharacterized protein</fullName>
    </submittedName>
</protein>
<dbReference type="EMBL" id="CAUJNA010002269">
    <property type="protein sequence ID" value="CAJ1392152.1"/>
    <property type="molecule type" value="Genomic_DNA"/>
</dbReference>
<gene>
    <name evidence="1" type="ORF">EVOR1521_LOCUS17317</name>
</gene>
<proteinExistence type="predicted"/>
<name>A0AA36IQJ6_9DINO</name>
<evidence type="ECO:0000313" key="2">
    <source>
        <dbReference type="Proteomes" id="UP001178507"/>
    </source>
</evidence>